<sequence length="253" mass="28106">MTRHFLRFFTPPSASQPLLVCLPYAGGGASAFRAWSTLFDTQIAVAAVQYPGREDRFTEATIDDMSRLLTTLMTELQRDIATRPYALLGHSMGGAIAHELAIQLEAQDMPPRHLFISGRQPPRYHPRDSAVHRSSDSDILAELRRLNPRNNALVESPELAALLVPIIRSDYRLIENYRPHNTPVIGCPIDVLAGRDDPDLPAEQACAWADYTSASCQVHIFPGDHFFINQQRDAVVDTVQQAFLSSLTPCTKG</sequence>
<evidence type="ECO:0000256" key="1">
    <source>
        <dbReference type="ARBA" id="ARBA00007169"/>
    </source>
</evidence>
<organism evidence="4 5">
    <name type="scientific">Symbiopectobacterium purcellii</name>
    <dbReference type="NCBI Taxonomy" id="2871826"/>
    <lineage>
        <taxon>Bacteria</taxon>
        <taxon>Pseudomonadati</taxon>
        <taxon>Pseudomonadota</taxon>
        <taxon>Gammaproteobacteria</taxon>
        <taxon>Enterobacterales</taxon>
        <taxon>Enterobacteriaceae</taxon>
    </lineage>
</organism>
<evidence type="ECO:0000313" key="4">
    <source>
        <dbReference type="EMBL" id="QZN97547.1"/>
    </source>
</evidence>
<dbReference type="Pfam" id="PF00975">
    <property type="entry name" value="Thioesterase"/>
    <property type="match status" value="1"/>
</dbReference>
<accession>A0ABX9AQT4</accession>
<keyword evidence="2 4" id="KW-0378">Hydrolase</keyword>
<feature type="domain" description="Thioesterase TesA-like" evidence="3">
    <location>
        <begin position="20"/>
        <end position="244"/>
    </location>
</feature>
<dbReference type="GO" id="GO:0016787">
    <property type="term" value="F:hydrolase activity"/>
    <property type="evidence" value="ECO:0007669"/>
    <property type="project" value="UniProtKB-KW"/>
</dbReference>
<reference evidence="4 5" key="1">
    <citation type="submission" date="2021-08" db="EMBL/GenBank/DDBJ databases">
        <title>Culture and genomic analysis of Symbiopectobacterium purcellii sp. nov. gen. nov., isolated from the leafhopper Empoasca decipiens.</title>
        <authorList>
            <person name="Nadal-Jimenez P."/>
            <person name="Siozios S."/>
            <person name="Halliday N."/>
            <person name="Camara M."/>
            <person name="Hurst G.D.D."/>
        </authorList>
    </citation>
    <scope>NUCLEOTIDE SEQUENCE [LARGE SCALE GENOMIC DNA]</scope>
    <source>
        <strain evidence="4 5">SyEd1</strain>
    </source>
</reference>
<proteinExistence type="inferred from homology"/>
<dbReference type="SUPFAM" id="SSF53474">
    <property type="entry name" value="alpha/beta-Hydrolases"/>
    <property type="match status" value="1"/>
</dbReference>
<dbReference type="InterPro" id="IPR020802">
    <property type="entry name" value="TesA-like"/>
</dbReference>
<dbReference type="Gene3D" id="3.40.50.1820">
    <property type="entry name" value="alpha/beta hydrolase"/>
    <property type="match status" value="1"/>
</dbReference>
<dbReference type="EMBL" id="CP081864">
    <property type="protein sequence ID" value="QZN97547.1"/>
    <property type="molecule type" value="Genomic_DNA"/>
</dbReference>
<comment type="similarity">
    <text evidence="1">Belongs to the thioesterase family.</text>
</comment>
<evidence type="ECO:0000256" key="2">
    <source>
        <dbReference type="ARBA" id="ARBA00022801"/>
    </source>
</evidence>
<dbReference type="Proteomes" id="UP000825886">
    <property type="component" value="Chromosome"/>
</dbReference>
<dbReference type="InterPro" id="IPR012223">
    <property type="entry name" value="TEII"/>
</dbReference>
<evidence type="ECO:0000313" key="5">
    <source>
        <dbReference type="Proteomes" id="UP000825886"/>
    </source>
</evidence>
<dbReference type="RefSeq" id="WP_222160584.1">
    <property type="nucleotide sequence ID" value="NZ_CP081864.1"/>
</dbReference>
<dbReference type="SMART" id="SM00824">
    <property type="entry name" value="PKS_TE"/>
    <property type="match status" value="1"/>
</dbReference>
<gene>
    <name evidence="4" type="ORF">K6K13_09590</name>
</gene>
<keyword evidence="5" id="KW-1185">Reference proteome</keyword>
<dbReference type="PANTHER" id="PTHR11487:SF0">
    <property type="entry name" value="S-ACYL FATTY ACID SYNTHASE THIOESTERASE, MEDIUM CHAIN"/>
    <property type="match status" value="1"/>
</dbReference>
<dbReference type="InterPro" id="IPR029058">
    <property type="entry name" value="AB_hydrolase_fold"/>
</dbReference>
<dbReference type="PANTHER" id="PTHR11487">
    <property type="entry name" value="THIOESTERASE"/>
    <property type="match status" value="1"/>
</dbReference>
<protein>
    <submittedName>
        <fullName evidence="4">Alpha/beta fold hydrolase</fullName>
    </submittedName>
</protein>
<dbReference type="InterPro" id="IPR001031">
    <property type="entry name" value="Thioesterase"/>
</dbReference>
<evidence type="ECO:0000259" key="3">
    <source>
        <dbReference type="SMART" id="SM00824"/>
    </source>
</evidence>
<name>A0ABX9AQT4_9ENTR</name>